<dbReference type="PANTHER" id="PTHR43135:SF3">
    <property type="entry name" value="ALPHA-D-RIBOSE 1-METHYLPHOSPHONATE 5-TRIPHOSPHATE DIPHOSPHATASE"/>
    <property type="match status" value="1"/>
</dbReference>
<evidence type="ECO:0000256" key="1">
    <source>
        <dbReference type="SAM" id="SignalP"/>
    </source>
</evidence>
<feature type="domain" description="Amidohydrolase-related" evidence="2">
    <location>
        <begin position="319"/>
        <end position="664"/>
    </location>
</feature>
<feature type="chain" id="PRO_5013217479" evidence="1">
    <location>
        <begin position="22"/>
        <end position="691"/>
    </location>
</feature>
<dbReference type="InterPro" id="IPR006680">
    <property type="entry name" value="Amidohydro-rel"/>
</dbReference>
<dbReference type="InterPro" id="IPR032466">
    <property type="entry name" value="Metal_Hydrolase"/>
</dbReference>
<dbReference type="SUPFAM" id="SSF51338">
    <property type="entry name" value="Composite domain of metallo-dependent hydrolases"/>
    <property type="match status" value="1"/>
</dbReference>
<organism evidence="3 4">
    <name type="scientific">Sphingomonas lenta</name>
    <dbReference type="NCBI Taxonomy" id="1141887"/>
    <lineage>
        <taxon>Bacteria</taxon>
        <taxon>Pseudomonadati</taxon>
        <taxon>Pseudomonadota</taxon>
        <taxon>Alphaproteobacteria</taxon>
        <taxon>Sphingomonadales</taxon>
        <taxon>Sphingomonadaceae</taxon>
        <taxon>Sphingomonas</taxon>
    </lineage>
</organism>
<evidence type="ECO:0000313" key="3">
    <source>
        <dbReference type="EMBL" id="PAX08718.1"/>
    </source>
</evidence>
<feature type="signal peptide" evidence="1">
    <location>
        <begin position="1"/>
        <end position="21"/>
    </location>
</feature>
<reference evidence="4" key="1">
    <citation type="submission" date="2017-09" db="EMBL/GenBank/DDBJ databases">
        <authorList>
            <person name="Feng G."/>
            <person name="Zhu H."/>
        </authorList>
    </citation>
    <scope>NUCLEOTIDE SEQUENCE [LARGE SCALE GENOMIC DNA]</scope>
    <source>
        <strain evidence="4">1PNM-20</strain>
    </source>
</reference>
<evidence type="ECO:0000313" key="4">
    <source>
        <dbReference type="Proteomes" id="UP000218151"/>
    </source>
</evidence>
<dbReference type="Proteomes" id="UP000218151">
    <property type="component" value="Unassembled WGS sequence"/>
</dbReference>
<dbReference type="InterPro" id="IPR051781">
    <property type="entry name" value="Metallo-dep_Hydrolase"/>
</dbReference>
<dbReference type="SUPFAM" id="SSF51556">
    <property type="entry name" value="Metallo-dependent hydrolases"/>
    <property type="match status" value="1"/>
</dbReference>
<keyword evidence="3" id="KW-0378">Hydrolase</keyword>
<gene>
    <name evidence="3" type="ORF">CKY28_04975</name>
</gene>
<sequence length="691" mass="73411">MIRRRAALLAALLFSTAPAHAHEPARQAAAPAAPSTADLLVPPADAQRYVVVSQAGEHGTAAAWRLPDGSLAHRFSMNLRGQLFELDQTTRLGANGLPERIVVRGFTPGGDAGELFEVRDGVARWRNKVENASAPFDGRAFYSAYGGPWSANAIFAEALYRAPNRTLRMLPSGEARMVKLVDVPVGGGATAKTVTAWSIEGLGLEPLPVLLNQDGSFFAFVVYGMGMLPREYAGDLLKIQRAQIDALTARSPEIARRFGQVSPVPVAFTNVRMFDAEGKRFVGGQTVVTNGRTIAAVGPAASVRVPANARVIDGRGKTLTPGLWDAHMHVGSDRQGLMLLSMGETSARDPGANVQATELRRKRVAAGQLLFPTVYSSVLIDGKGPLQAQGGLSVSSVEETLAAVRRAKDSGFTGVKFYTSMKPEWLWAGVAEAKRLGLHVHGHIPATLRAKDVIARGYDEITHINFVMMQALPDSVVDVSNGIARFEGPGRYAKDVDLDAEPMRSLVAEMARRGTVVDPTLVTFEGLYVPENGDLSPAYAPFVGTMPPQAERGFREGGFKPPAGVTRADYRASFAKLVQLTKKLHDANVPIVAGTDGGGLELVRELELYVRAGMTPAQALATATIAPARLAGVGGTTGSIAVGKEADLVLVDGDVSAEIGALRRTQWVMSDGALMNADELRRAAGFSGAPK</sequence>
<dbReference type="OrthoDB" id="9765769at2"/>
<dbReference type="InterPro" id="IPR011059">
    <property type="entry name" value="Metal-dep_hydrolase_composite"/>
</dbReference>
<dbReference type="Pfam" id="PF01979">
    <property type="entry name" value="Amidohydro_1"/>
    <property type="match status" value="1"/>
</dbReference>
<dbReference type="Gene3D" id="3.20.20.140">
    <property type="entry name" value="Metal-dependent hydrolases"/>
    <property type="match status" value="1"/>
</dbReference>
<name>A0A2A2SHM0_9SPHN</name>
<dbReference type="RefSeq" id="WP_095997229.1">
    <property type="nucleotide sequence ID" value="NZ_NSLI01000002.1"/>
</dbReference>
<proteinExistence type="predicted"/>
<dbReference type="AlphaFoldDB" id="A0A2A2SHM0"/>
<dbReference type="EMBL" id="NSLI01000002">
    <property type="protein sequence ID" value="PAX08718.1"/>
    <property type="molecule type" value="Genomic_DNA"/>
</dbReference>
<dbReference type="GO" id="GO:0016810">
    <property type="term" value="F:hydrolase activity, acting on carbon-nitrogen (but not peptide) bonds"/>
    <property type="evidence" value="ECO:0007669"/>
    <property type="project" value="InterPro"/>
</dbReference>
<evidence type="ECO:0000259" key="2">
    <source>
        <dbReference type="Pfam" id="PF01979"/>
    </source>
</evidence>
<comment type="caution">
    <text evidence="3">The sequence shown here is derived from an EMBL/GenBank/DDBJ whole genome shotgun (WGS) entry which is preliminary data.</text>
</comment>
<keyword evidence="4" id="KW-1185">Reference proteome</keyword>
<keyword evidence="1" id="KW-0732">Signal</keyword>
<accession>A0A2A2SHM0</accession>
<protein>
    <submittedName>
        <fullName evidence="3">Amidohydrolase</fullName>
    </submittedName>
</protein>
<dbReference type="PANTHER" id="PTHR43135">
    <property type="entry name" value="ALPHA-D-RIBOSE 1-METHYLPHOSPHONATE 5-TRIPHOSPHATE DIPHOSPHATASE"/>
    <property type="match status" value="1"/>
</dbReference>
<dbReference type="Gene3D" id="2.30.40.10">
    <property type="entry name" value="Urease, subunit C, domain 1"/>
    <property type="match status" value="1"/>
</dbReference>